<sequence>MRRDKIKIEHQRPKADIVNLHLGTGSGSSPRVRTLLIHPSKAEIKSTRVLVKRCDHGVVQRASRAAQDECKRCSWRATSAPDEVRKPEFIRSDNGPCPSHIVILFQLIISKPIWLLKRDADCKTMPVLWIRYGPIYLRHHSLKLNDAMSFMALQYCSG</sequence>
<dbReference type="AlphaFoldDB" id="A0A1X7AAA3"/>
<dbReference type="Proteomes" id="UP000193061">
    <property type="component" value="Unassembled WGS sequence"/>
</dbReference>
<name>A0A1X7AAA3_9RHOB</name>
<keyword evidence="2" id="KW-1185">Reference proteome</keyword>
<reference evidence="1 2" key="1">
    <citation type="submission" date="2017-03" db="EMBL/GenBank/DDBJ databases">
        <authorList>
            <person name="Afonso C.L."/>
            <person name="Miller P.J."/>
            <person name="Scott M.A."/>
            <person name="Spackman E."/>
            <person name="Goraichik I."/>
            <person name="Dimitrov K.M."/>
            <person name="Suarez D.L."/>
            <person name="Swayne D.E."/>
        </authorList>
    </citation>
    <scope>NUCLEOTIDE SEQUENCE [LARGE SCALE GENOMIC DNA]</scope>
    <source>
        <strain evidence="1 2">CECT 7450</strain>
    </source>
</reference>
<dbReference type="EMBL" id="FWFX01000027">
    <property type="protein sequence ID" value="SLN74049.1"/>
    <property type="molecule type" value="Genomic_DNA"/>
</dbReference>
<organism evidence="1 2">
    <name type="scientific">Roseovarius albus</name>
    <dbReference type="NCBI Taxonomy" id="1247867"/>
    <lineage>
        <taxon>Bacteria</taxon>
        <taxon>Pseudomonadati</taxon>
        <taxon>Pseudomonadota</taxon>
        <taxon>Alphaproteobacteria</taxon>
        <taxon>Rhodobacterales</taxon>
        <taxon>Roseobacteraceae</taxon>
        <taxon>Roseovarius</taxon>
    </lineage>
</organism>
<accession>A0A1X7AAA3</accession>
<evidence type="ECO:0000313" key="1">
    <source>
        <dbReference type="EMBL" id="SLN74049.1"/>
    </source>
</evidence>
<gene>
    <name evidence="1" type="ORF">ROA7450_04194</name>
</gene>
<evidence type="ECO:0000313" key="2">
    <source>
        <dbReference type="Proteomes" id="UP000193061"/>
    </source>
</evidence>
<protein>
    <submittedName>
        <fullName evidence="1">Uncharacterized protein</fullName>
    </submittedName>
</protein>
<proteinExistence type="predicted"/>